<dbReference type="RefSeq" id="WP_141007049.1">
    <property type="nucleotide sequence ID" value="NZ_BAAAOR010000040.1"/>
</dbReference>
<dbReference type="Proteomes" id="UP001500842">
    <property type="component" value="Unassembled WGS sequence"/>
</dbReference>
<reference evidence="1 2" key="1">
    <citation type="journal article" date="2019" name="Int. J. Syst. Evol. Microbiol.">
        <title>The Global Catalogue of Microorganisms (GCM) 10K type strain sequencing project: providing services to taxonomists for standard genome sequencing and annotation.</title>
        <authorList>
            <consortium name="The Broad Institute Genomics Platform"/>
            <consortium name="The Broad Institute Genome Sequencing Center for Infectious Disease"/>
            <person name="Wu L."/>
            <person name="Ma J."/>
        </authorList>
    </citation>
    <scope>NUCLEOTIDE SEQUENCE [LARGE SCALE GENOMIC DNA]</scope>
    <source>
        <strain evidence="1 2">JCM 14942</strain>
    </source>
</reference>
<accession>A0ABN2BLU3</accession>
<keyword evidence="2" id="KW-1185">Reference proteome</keyword>
<gene>
    <name evidence="1" type="ORF">GCM10009788_52610</name>
</gene>
<comment type="caution">
    <text evidence="1">The sequence shown here is derived from an EMBL/GenBank/DDBJ whole genome shotgun (WGS) entry which is preliminary data.</text>
</comment>
<protein>
    <submittedName>
        <fullName evidence="1">Uncharacterized protein</fullName>
    </submittedName>
</protein>
<evidence type="ECO:0000313" key="1">
    <source>
        <dbReference type="EMBL" id="GAA1543600.1"/>
    </source>
</evidence>
<proteinExistence type="predicted"/>
<evidence type="ECO:0000313" key="2">
    <source>
        <dbReference type="Proteomes" id="UP001500842"/>
    </source>
</evidence>
<organism evidence="1 2">
    <name type="scientific">Nocardioides humi</name>
    <dbReference type="NCBI Taxonomy" id="449461"/>
    <lineage>
        <taxon>Bacteria</taxon>
        <taxon>Bacillati</taxon>
        <taxon>Actinomycetota</taxon>
        <taxon>Actinomycetes</taxon>
        <taxon>Propionibacteriales</taxon>
        <taxon>Nocardioidaceae</taxon>
        <taxon>Nocardioides</taxon>
    </lineage>
</organism>
<name>A0ABN2BLU3_9ACTN</name>
<sequence length="89" mass="9935">MTVALPCVVWVDISGGAQHGPDPWLGLLLEWRQTADRQGNAYWEGLVAIARGGGVYIRPSVSVEWMRAEYLTPVEVARLPRHRDRPAGR</sequence>
<dbReference type="EMBL" id="BAAAOR010000040">
    <property type="protein sequence ID" value="GAA1543600.1"/>
    <property type="molecule type" value="Genomic_DNA"/>
</dbReference>